<protein>
    <submittedName>
        <fullName evidence="2">Uncharacterized protein</fullName>
    </submittedName>
</protein>
<proteinExistence type="predicted"/>
<evidence type="ECO:0000256" key="1">
    <source>
        <dbReference type="SAM" id="MobiDB-lite"/>
    </source>
</evidence>
<reference evidence="2 3" key="1">
    <citation type="journal article" date="2015" name="Genome Biol.">
        <title>Comparative genomics of Steinernema reveals deeply conserved gene regulatory networks.</title>
        <authorList>
            <person name="Dillman A.R."/>
            <person name="Macchietto M."/>
            <person name="Porter C.F."/>
            <person name="Rogers A."/>
            <person name="Williams B."/>
            <person name="Antoshechkin I."/>
            <person name="Lee M.M."/>
            <person name="Goodwin Z."/>
            <person name="Lu X."/>
            <person name="Lewis E.E."/>
            <person name="Goodrich-Blair H."/>
            <person name="Stock S.P."/>
            <person name="Adams B.J."/>
            <person name="Sternberg P.W."/>
            <person name="Mortazavi A."/>
        </authorList>
    </citation>
    <scope>NUCLEOTIDE SEQUENCE [LARGE SCALE GENOMIC DNA]</scope>
    <source>
        <strain evidence="2 3">ALL</strain>
    </source>
</reference>
<evidence type="ECO:0000313" key="3">
    <source>
        <dbReference type="Proteomes" id="UP000298663"/>
    </source>
</evidence>
<feature type="compositionally biased region" description="Polar residues" evidence="1">
    <location>
        <begin position="338"/>
        <end position="352"/>
    </location>
</feature>
<comment type="caution">
    <text evidence="2">The sequence shown here is derived from an EMBL/GenBank/DDBJ whole genome shotgun (WGS) entry which is preliminary data.</text>
</comment>
<feature type="compositionally biased region" description="Basic and acidic residues" evidence="1">
    <location>
        <begin position="307"/>
        <end position="322"/>
    </location>
</feature>
<sequence>MEFHEQQLQRSAVAAANQLSLKHPKNVRSSSQQKRRRSTESSSTEFIQIAYCEAAKHTRFRNLIVRSSVGQSFQSRVRRLNRPSGETPFVTTRSAIRRFELLTRVFRYSSFVDVSFVPLFNSSQFQIQICLYAAPVCRQHGLASVCRPSLLFSKTSSSGVESGRLKAKFPDPVQFNFRMCVRKKSTGETRPPAVQVDSSNAKDLMTAEEAAAPTPVSVDGTMKSQQFSTSTTTTVEGSAKARKGRPLPASPNPFKSLEGSKTTPQQSKRKYLCGSEINITTTDSNRTGLTDEDTQLKVKPIIKTAPTRKDFKDQKETIDESSHWTSGYAKSGKHSQGKRSLSANTAVSGQLESTRKKFSGTKEK</sequence>
<reference evidence="2 3" key="2">
    <citation type="journal article" date="2019" name="G3 (Bethesda)">
        <title>Hybrid Assembly of the Genome of the Entomopathogenic Nematode Steinernema carpocapsae Identifies the X-Chromosome.</title>
        <authorList>
            <person name="Serra L."/>
            <person name="Macchietto M."/>
            <person name="Macias-Munoz A."/>
            <person name="McGill C.J."/>
            <person name="Rodriguez I.M."/>
            <person name="Rodriguez B."/>
            <person name="Murad R."/>
            <person name="Mortazavi A."/>
        </authorList>
    </citation>
    <scope>NUCLEOTIDE SEQUENCE [LARGE SCALE GENOMIC DNA]</scope>
    <source>
        <strain evidence="2 3">ALL</strain>
    </source>
</reference>
<feature type="region of interest" description="Disordered" evidence="1">
    <location>
        <begin position="210"/>
        <end position="269"/>
    </location>
</feature>
<keyword evidence="3" id="KW-1185">Reference proteome</keyword>
<feature type="region of interest" description="Disordered" evidence="1">
    <location>
        <begin position="306"/>
        <end position="364"/>
    </location>
</feature>
<name>A0A4U5MFX9_STECR</name>
<accession>A0A4U5MFX9</accession>
<dbReference type="AlphaFoldDB" id="A0A4U5MFX9"/>
<dbReference type="Proteomes" id="UP000298663">
    <property type="component" value="Unassembled WGS sequence"/>
</dbReference>
<dbReference type="EMBL" id="AZBU02000008">
    <property type="protein sequence ID" value="TKR68138.1"/>
    <property type="molecule type" value="Genomic_DNA"/>
</dbReference>
<organism evidence="2 3">
    <name type="scientific">Steinernema carpocapsae</name>
    <name type="common">Entomopathogenic nematode</name>
    <dbReference type="NCBI Taxonomy" id="34508"/>
    <lineage>
        <taxon>Eukaryota</taxon>
        <taxon>Metazoa</taxon>
        <taxon>Ecdysozoa</taxon>
        <taxon>Nematoda</taxon>
        <taxon>Chromadorea</taxon>
        <taxon>Rhabditida</taxon>
        <taxon>Tylenchina</taxon>
        <taxon>Panagrolaimomorpha</taxon>
        <taxon>Strongyloidoidea</taxon>
        <taxon>Steinernematidae</taxon>
        <taxon>Steinernema</taxon>
    </lineage>
</organism>
<gene>
    <name evidence="2" type="ORF">L596_024163</name>
</gene>
<evidence type="ECO:0000313" key="2">
    <source>
        <dbReference type="EMBL" id="TKR68138.1"/>
    </source>
</evidence>